<proteinExistence type="predicted"/>
<name>A0ABW2QNA5_9BURK</name>
<organism evidence="1 2">
    <name type="scientific">Hydrogenophaga atypica</name>
    <dbReference type="NCBI Taxonomy" id="249409"/>
    <lineage>
        <taxon>Bacteria</taxon>
        <taxon>Pseudomonadati</taxon>
        <taxon>Pseudomonadota</taxon>
        <taxon>Betaproteobacteria</taxon>
        <taxon>Burkholderiales</taxon>
        <taxon>Comamonadaceae</taxon>
        <taxon>Hydrogenophaga</taxon>
    </lineage>
</organism>
<evidence type="ECO:0000313" key="1">
    <source>
        <dbReference type="EMBL" id="MFC7410132.1"/>
    </source>
</evidence>
<dbReference type="SUPFAM" id="SSF56059">
    <property type="entry name" value="Glutathione synthetase ATP-binding domain-like"/>
    <property type="match status" value="1"/>
</dbReference>
<reference evidence="2" key="1">
    <citation type="journal article" date="2019" name="Int. J. Syst. Evol. Microbiol.">
        <title>The Global Catalogue of Microorganisms (GCM) 10K type strain sequencing project: providing services to taxonomists for standard genome sequencing and annotation.</title>
        <authorList>
            <consortium name="The Broad Institute Genomics Platform"/>
            <consortium name="The Broad Institute Genome Sequencing Center for Infectious Disease"/>
            <person name="Wu L."/>
            <person name="Ma J."/>
        </authorList>
    </citation>
    <scope>NUCLEOTIDE SEQUENCE [LARGE SCALE GENOMIC DNA]</scope>
    <source>
        <strain evidence="2">CGMCC 1.12371</strain>
    </source>
</reference>
<keyword evidence="2" id="KW-1185">Reference proteome</keyword>
<evidence type="ECO:0008006" key="3">
    <source>
        <dbReference type="Google" id="ProtNLM"/>
    </source>
</evidence>
<sequence>MNLSDSLNLGCACKTLDAMRLRRELERNPGLSGLGAGLQDSHPHLFANTTVFIDAGTCDTLARAVAAIERVAALPGYQAEALAHAPAIAQHNLGPLGVFMGYDFHLGEHGPRLIEINTNAGGAFLNAALARAHRSCCAAMDEALKLGPQAPDLDASFSGMFRAEWRLQRGDATWRTVLIVDDAPQAQYLAPEFAMARAWFRAQGLLAEVADPGELVWRDGALWHPALPADHPVDLVYNRLTDFDLSEPGHAALRQAYEAGAVVLTPHPRAHALLAHKRNLIALSDPDRLAQWGANEADRALLQQVVPLTETVTADQAEALWTRRRQLFFKPGSGYGGKAAYRGDKLTRRVWDEILANGSYVAQALVPPSERLVTVDGEEKHLKMDLRAYTYQGQIQLLAARLYAGQTTNFRTPSGGFSPVAVLPA</sequence>
<accession>A0ABW2QNA5</accession>
<dbReference type="Proteomes" id="UP001596501">
    <property type="component" value="Unassembled WGS sequence"/>
</dbReference>
<protein>
    <recommendedName>
        <fullName evidence="3">ATP-grasp domain-containing protein</fullName>
    </recommendedName>
</protein>
<gene>
    <name evidence="1" type="ORF">ACFQPB_14790</name>
</gene>
<dbReference type="EMBL" id="JBHTCA010000012">
    <property type="protein sequence ID" value="MFC7410132.1"/>
    <property type="molecule type" value="Genomic_DNA"/>
</dbReference>
<evidence type="ECO:0000313" key="2">
    <source>
        <dbReference type="Proteomes" id="UP001596501"/>
    </source>
</evidence>
<dbReference type="RefSeq" id="WP_382224766.1">
    <property type="nucleotide sequence ID" value="NZ_JBHTCA010000012.1"/>
</dbReference>
<comment type="caution">
    <text evidence="1">The sequence shown here is derived from an EMBL/GenBank/DDBJ whole genome shotgun (WGS) entry which is preliminary data.</text>
</comment>